<evidence type="ECO:0000313" key="2">
    <source>
        <dbReference type="EMBL" id="WGF92341.1"/>
    </source>
</evidence>
<evidence type="ECO:0000256" key="1">
    <source>
        <dbReference type="SAM" id="SignalP"/>
    </source>
</evidence>
<feature type="chain" id="PRO_5046251514" evidence="1">
    <location>
        <begin position="23"/>
        <end position="481"/>
    </location>
</feature>
<keyword evidence="3" id="KW-1185">Reference proteome</keyword>
<reference evidence="2 3" key="1">
    <citation type="submission" date="2023-04" db="EMBL/GenBank/DDBJ databases">
        <title>Taxonomic identification of the Arctic strain Aequorivita sp. nov. and transcriptomic analysis in response to temperature stress.</title>
        <authorList>
            <person name="Liu W."/>
            <person name="Cong B."/>
            <person name="Lin J."/>
        </authorList>
    </citation>
    <scope>NUCLEOTIDE SEQUENCE [LARGE SCALE GENOMIC DNA]</scope>
    <source>
        <strain evidence="2 3">Ant34-E75</strain>
    </source>
</reference>
<proteinExistence type="predicted"/>
<name>A0ABY8KSB1_9FLAO</name>
<dbReference type="RefSeq" id="WP_279448304.1">
    <property type="nucleotide sequence ID" value="NZ_CP122379.1"/>
</dbReference>
<protein>
    <submittedName>
        <fullName evidence="2">Uncharacterized protein</fullName>
    </submittedName>
</protein>
<evidence type="ECO:0000313" key="3">
    <source>
        <dbReference type="Proteomes" id="UP001238523"/>
    </source>
</evidence>
<dbReference type="EMBL" id="CP122379">
    <property type="protein sequence ID" value="WGF92341.1"/>
    <property type="molecule type" value="Genomic_DNA"/>
</dbReference>
<accession>A0ABY8KSB1</accession>
<feature type="signal peptide" evidence="1">
    <location>
        <begin position="1"/>
        <end position="22"/>
    </location>
</feature>
<organism evidence="2 3">
    <name type="scientific">Aequorivita marisscotiae</name>
    <dbReference type="NCBI Taxonomy" id="3040348"/>
    <lineage>
        <taxon>Bacteria</taxon>
        <taxon>Pseudomonadati</taxon>
        <taxon>Bacteroidota</taxon>
        <taxon>Flavobacteriia</taxon>
        <taxon>Flavobacteriales</taxon>
        <taxon>Flavobacteriaceae</taxon>
        <taxon>Aequorivita</taxon>
    </lineage>
</organism>
<sequence>MKVTLPQLLLAISLLLSLSLHAQVGIGTTNPKSALDITASDSADPSNTDGILIPRINRFPTTNPTADQDGMLVFLNQDIVGYKKGFHYWDNANSRWISYGGEWKDGANSNGDNLIYAQQASANNVDVVVYDSGRMGLGTDRPEESLEIKLPGDNDIQISSVAPPNAPNLIFYTTNGTDFANRDFLTDNEPIGYITAKAYNGTGKSGDLANIQIKSDGVHTAASLPTKIEFAVTATNETGIDSSNPQMVIKNNGNVGIGVNDPILPLDVNGSAIIRDSFIVGSNAGIVGSTALVGKVTIGNVPTPNATDLLEVGGNSYLRGALKVSGNSTFGGKVKIGTTGTPTATLEIAPGTAGVGGAPFKLASGTVTTTPETGAIEYDGTQLYFTPSNLRKTVLTAIEFSYSGLSLGNIPAHGTVEVGSVPINGVRLGDICSCSPYPNIEASLIWQCFVNADNQITFRLSNISTSQVYNNSTNWKVIIYN</sequence>
<keyword evidence="1" id="KW-0732">Signal</keyword>
<dbReference type="Proteomes" id="UP001238523">
    <property type="component" value="Chromosome"/>
</dbReference>
<gene>
    <name evidence="2" type="ORF">QCQ61_14170</name>
</gene>